<name>A0ABZ3H7A8_9BACT</name>
<keyword evidence="2" id="KW-1185">Reference proteome</keyword>
<gene>
    <name evidence="1" type="ORF">WCY31_06875</name>
</gene>
<dbReference type="RefSeq" id="WP_345971804.1">
    <property type="nucleotide sequence ID" value="NZ_CP147920.1"/>
</dbReference>
<proteinExistence type="predicted"/>
<sequence length="222" mass="24140">MYRLFLLLATAATLTAHEYWIDASGSLQRGHLGADASEHMHKDEAVKQYPSERYCRQSGAVDEVKGVFGVSERVGTACDTMMVILHLGDYAKTPYGIVAASEANPAMVLKSWESIESVKRLNQLSDFAPLGKGFELSFSRDPSGLEAGDKMRLLATYDGAPKAGAVVAYEGRVVGTTDDAGRINVRIRHAGLQLVRATLRQPLTNAPVAERLYNATLNLEVK</sequence>
<reference evidence="1 2" key="1">
    <citation type="submission" date="2024-03" db="EMBL/GenBank/DDBJ databases">
        <title>Sulfurimonas sp. HSL3-1.</title>
        <authorList>
            <person name="Wang S."/>
        </authorList>
    </citation>
    <scope>NUCLEOTIDE SEQUENCE [LARGE SCALE GENOMIC DNA]</scope>
    <source>
        <strain evidence="1 2">HSL3-1</strain>
    </source>
</reference>
<dbReference type="InterPro" id="IPR019613">
    <property type="entry name" value="DUF4198"/>
</dbReference>
<dbReference type="Pfam" id="PF10670">
    <property type="entry name" value="DUF4198"/>
    <property type="match status" value="1"/>
</dbReference>
<accession>A0ABZ3H7A8</accession>
<dbReference type="Proteomes" id="UP001447842">
    <property type="component" value="Chromosome"/>
</dbReference>
<evidence type="ECO:0000313" key="2">
    <source>
        <dbReference type="Proteomes" id="UP001447842"/>
    </source>
</evidence>
<protein>
    <submittedName>
        <fullName evidence="1">DUF4198 domain-containing protein</fullName>
    </submittedName>
</protein>
<evidence type="ECO:0000313" key="1">
    <source>
        <dbReference type="EMBL" id="XAU13978.1"/>
    </source>
</evidence>
<dbReference type="EMBL" id="CP147920">
    <property type="protein sequence ID" value="XAU13978.1"/>
    <property type="molecule type" value="Genomic_DNA"/>
</dbReference>
<organism evidence="1 2">
    <name type="scientific">Sulfurimonas diazotrophicus</name>
    <dbReference type="NCBI Taxonomy" id="3131939"/>
    <lineage>
        <taxon>Bacteria</taxon>
        <taxon>Pseudomonadati</taxon>
        <taxon>Campylobacterota</taxon>
        <taxon>Epsilonproteobacteria</taxon>
        <taxon>Campylobacterales</taxon>
        <taxon>Sulfurimonadaceae</taxon>
        <taxon>Sulfurimonas</taxon>
    </lineage>
</organism>